<evidence type="ECO:0000313" key="4">
    <source>
        <dbReference type="Proteomes" id="UP000182276"/>
    </source>
</evidence>
<dbReference type="Proteomes" id="UP000031271">
    <property type="component" value="Chromosome"/>
</dbReference>
<proteinExistence type="predicted"/>
<dbReference type="EMBL" id="CP007511">
    <property type="protein sequence ID" value="AJE16411.1"/>
    <property type="molecule type" value="Genomic_DNA"/>
</dbReference>
<dbReference type="KEGG" id="pbm:CL52_15715"/>
<keyword evidence="4" id="KW-1185">Reference proteome</keyword>
<reference evidence="3" key="1">
    <citation type="submission" date="2014-03" db="EMBL/GenBank/DDBJ databases">
        <title>Complete genome of Pseudomonas balearica DSM 6083T, a sewage water isolate from an enrichment with 2-methylnaphthalene.</title>
        <authorList>
            <person name="Salva-Serra F."/>
            <person name="Jaen-Luchoro D."/>
            <person name="Busquets A."/>
            <person name="Pena A."/>
            <person name="Gomila M."/>
            <person name="Bosch R."/>
            <person name="Nogales B."/>
            <person name="Garcia-Valdes E."/>
            <person name="Lalucat J."/>
            <person name="Bennasar A."/>
        </authorList>
    </citation>
    <scope>NUCLEOTIDE SEQUENCE [LARGE SCALE GENOMIC DNA]</scope>
    <source>
        <strain evidence="3">DSM 6083</strain>
    </source>
</reference>
<organism evidence="1 3">
    <name type="scientific">Stutzerimonas balearica DSM 6083</name>
    <dbReference type="NCBI Taxonomy" id="1123016"/>
    <lineage>
        <taxon>Bacteria</taxon>
        <taxon>Pseudomonadati</taxon>
        <taxon>Pseudomonadota</taxon>
        <taxon>Gammaproteobacteria</taxon>
        <taxon>Pseudomonadales</taxon>
        <taxon>Pseudomonadaceae</taxon>
        <taxon>Stutzerimonas</taxon>
    </lineage>
</organism>
<reference evidence="1 3" key="3">
    <citation type="journal article" name="Genome Announc.">
        <title>Complete Genome Sequence of Pseudomonas balearica DSM 6083T.</title>
        <authorList>
            <person name="Bennasar-Figueras A."/>
            <person name="Salva-Serra F."/>
            <person name="Jaen-Luchoro D."/>
            <person name="Segui C."/>
            <person name="Aliaga F."/>
            <person name="Busquets A."/>
            <person name="Gomila M."/>
            <person name="Moore E.R."/>
            <person name="Lalucat J."/>
        </authorList>
    </citation>
    <scope>NUCLEOTIDE SEQUENCE [LARGE SCALE GENOMIC DNA]</scope>
    <source>
        <strain evidence="3">DSM 6083</strain>
        <strain evidence="1">DSM6083</strain>
    </source>
</reference>
<evidence type="ECO:0000313" key="3">
    <source>
        <dbReference type="Proteomes" id="UP000031271"/>
    </source>
</evidence>
<dbReference type="GeneID" id="77261339"/>
<evidence type="ECO:0000313" key="1">
    <source>
        <dbReference type="EMBL" id="AJE16411.1"/>
    </source>
</evidence>
<accession>A0A8D3Y3V6</accession>
<dbReference type="RefSeq" id="WP_041104175.1">
    <property type="nucleotide sequence ID" value="NZ_CP007511.1"/>
</dbReference>
<reference evidence="2 4" key="2">
    <citation type="submission" date="2016-10" db="EMBL/GenBank/DDBJ databases">
        <authorList>
            <person name="Varghese N."/>
            <person name="Submissions S."/>
        </authorList>
    </citation>
    <scope>NUCLEOTIDE SEQUENCE [LARGE SCALE GENOMIC DNA]</scope>
    <source>
        <strain evidence="2 4">DSM 6083</strain>
    </source>
</reference>
<dbReference type="AlphaFoldDB" id="A0A8D3Y3V6"/>
<name>A0A8D3Y3V6_9GAMM</name>
<protein>
    <recommendedName>
        <fullName evidence="5">PilZ domain-containing protein</fullName>
    </recommendedName>
</protein>
<sequence>MTDETVLTEDELAFIRQLMLRGASNGEGPTGFRVDGGAKSNELLLQLAARAELTLEARSGDFRMSFPLRIREDELHSLNLQLSPPVIYEQGPTPRAWRLHLDEPLPLLERGGEPSALQVRELSSHSLLVETDSRRKPPKSFHLQLALPDDAPMEIDARRVRELKDGQAAYEVEFAGQKDAERIRHFLYQQHKRLHADPLSEAPADLV</sequence>
<dbReference type="EMBL" id="FNHO01000009">
    <property type="protein sequence ID" value="SDM82850.1"/>
    <property type="molecule type" value="Genomic_DNA"/>
</dbReference>
<gene>
    <name evidence="1" type="ORF">CL52_15715</name>
    <name evidence="2" type="ORF">SAMN05660875_109205</name>
</gene>
<evidence type="ECO:0008006" key="5">
    <source>
        <dbReference type="Google" id="ProtNLM"/>
    </source>
</evidence>
<evidence type="ECO:0000313" key="2">
    <source>
        <dbReference type="EMBL" id="SDM82850.1"/>
    </source>
</evidence>
<dbReference type="Proteomes" id="UP000182276">
    <property type="component" value="Unassembled WGS sequence"/>
</dbReference>